<dbReference type="GO" id="GO:0140662">
    <property type="term" value="F:ATP-dependent protein folding chaperone"/>
    <property type="evidence" value="ECO:0007669"/>
    <property type="project" value="InterPro"/>
</dbReference>
<dbReference type="Gene3D" id="3.40.50.11260">
    <property type="match status" value="1"/>
</dbReference>
<feature type="compositionally biased region" description="Basic and acidic residues" evidence="6">
    <location>
        <begin position="752"/>
        <end position="766"/>
    </location>
</feature>
<sequence length="774" mass="88322">MSKRTLFLQGLLIVLVVLGVTAVEDAAKSDGGAQDKGKPVAFQAEVSKMLDILINSLYTNRAVFLRELISNGSDALDKIRMLYLTAPKEPVNKDGVAPTLDMHVSIDPSNKTLTLRDGGIGMTREELENHLGSLGTSGTKRFMEKLQESKDASLIGQFGVGFYSAFLVADRVRVASKSDDSDKQWVWESAGDGQYYIYEDERGNTLGRGTEITLEMKPDALEFLNSDNVRRIVHQYSEFVHFPIYMEKGDKWEVVNENKPIWTRKPSEVTEEEYVKFYKALTHDYRSPMYYSHFTVEGEVEFSSVLFIPEEATQDIFINNENTRDNIKLYVRRIFITDEFRELLPRYLSFVRGVVDSNDLPLNVSREVLQESRILRVIKKKLVRKALGMISEIAETDARIKDEMKDKPKDENKTEDKGSIKHPKEPLYPKFWAQFGKHIRLGILEDANNRGRLAKLLRYASSKSNGTLISLQEYTDRMKPDQKNIYYLTGDSVDKMKQSPHMEEALQRDVEVIFMTDAIDEYVVGQIHDFANKKLINLAKEGAQFDEQTDKEKAIEKKRIEKYRPLTDRLARMFKRSNVRKVILTKRQTSEPFILSSQEGELTARMVNIMNQQAISSMQQMHHTRVLEINYRHPLVQDLLKRFEADPKDQVAVDVAWVLFGTANLQAEFPITDQAMFAKRMNRLLRGRVGISTDDTLLPPDDDEYDISDVKPDTAATDENVLLPIDKETDEIPEAEKEGSTEGTKTAAEGSTEEKEKEKEKSKEDAAAQDAGDL</sequence>
<dbReference type="NCBIfam" id="NF003555">
    <property type="entry name" value="PRK05218.1"/>
    <property type="match status" value="1"/>
</dbReference>
<dbReference type="GO" id="GO:0051082">
    <property type="term" value="F:unfolded protein binding"/>
    <property type="evidence" value="ECO:0007669"/>
    <property type="project" value="InterPro"/>
</dbReference>
<keyword evidence="7" id="KW-0732">Signal</keyword>
<evidence type="ECO:0000256" key="3">
    <source>
        <dbReference type="ARBA" id="ARBA00022840"/>
    </source>
</evidence>
<dbReference type="OrthoDB" id="5426351at2759"/>
<feature type="binding site" evidence="5">
    <location>
        <begin position="157"/>
        <end position="162"/>
    </location>
    <ligand>
        <name>ATP</name>
        <dbReference type="ChEBI" id="CHEBI:30616"/>
    </ligand>
</feature>
<dbReference type="STRING" id="67003.A0A1X0P079"/>
<dbReference type="SUPFAM" id="SSF54211">
    <property type="entry name" value="Ribosomal protein S5 domain 2-like"/>
    <property type="match status" value="1"/>
</dbReference>
<dbReference type="Gene3D" id="3.30.565.10">
    <property type="entry name" value="Histidine kinase-like ATPase, C-terminal domain"/>
    <property type="match status" value="1"/>
</dbReference>
<feature type="signal peptide" evidence="7">
    <location>
        <begin position="1"/>
        <end position="22"/>
    </location>
</feature>
<keyword evidence="2 5" id="KW-0547">Nucleotide-binding</keyword>
<organism evidence="8 9">
    <name type="scientific">Trypanosoma theileri</name>
    <dbReference type="NCBI Taxonomy" id="67003"/>
    <lineage>
        <taxon>Eukaryota</taxon>
        <taxon>Discoba</taxon>
        <taxon>Euglenozoa</taxon>
        <taxon>Kinetoplastea</taxon>
        <taxon>Metakinetoplastina</taxon>
        <taxon>Trypanosomatida</taxon>
        <taxon>Trypanosomatidae</taxon>
        <taxon>Trypanosoma</taxon>
    </lineage>
</organism>
<feature type="region of interest" description="Disordered" evidence="6">
    <location>
        <begin position="401"/>
        <end position="422"/>
    </location>
</feature>
<proteinExistence type="inferred from homology"/>
<dbReference type="InterPro" id="IPR020575">
    <property type="entry name" value="Hsp90_N"/>
</dbReference>
<feature type="region of interest" description="Disordered" evidence="6">
    <location>
        <begin position="692"/>
        <end position="774"/>
    </location>
</feature>
<gene>
    <name evidence="8" type="ORF">TM35_000091830</name>
</gene>
<evidence type="ECO:0000256" key="6">
    <source>
        <dbReference type="SAM" id="MobiDB-lite"/>
    </source>
</evidence>
<name>A0A1X0P079_9TRYP</name>
<feature type="binding site" evidence="5">
    <location>
        <position position="366"/>
    </location>
    <ligand>
        <name>ATP</name>
        <dbReference type="ChEBI" id="CHEBI:30616"/>
    </ligand>
</feature>
<dbReference type="GO" id="GO:0005524">
    <property type="term" value="F:ATP binding"/>
    <property type="evidence" value="ECO:0007669"/>
    <property type="project" value="UniProtKB-KW"/>
</dbReference>
<feature type="binding site" evidence="5">
    <location>
        <position position="117"/>
    </location>
    <ligand>
        <name>ATP</name>
        <dbReference type="ChEBI" id="CHEBI:30616"/>
    </ligand>
</feature>
<protein>
    <submittedName>
        <fullName evidence="8">Lipophosphoglycan biosynthetic protein</fullName>
    </submittedName>
</protein>
<dbReference type="GO" id="GO:0016887">
    <property type="term" value="F:ATP hydrolysis activity"/>
    <property type="evidence" value="ECO:0007669"/>
    <property type="project" value="InterPro"/>
</dbReference>
<feature type="compositionally biased region" description="Low complexity" evidence="6">
    <location>
        <begin position="741"/>
        <end position="750"/>
    </location>
</feature>
<dbReference type="PRINTS" id="PR00775">
    <property type="entry name" value="HEATSHOCK90"/>
</dbReference>
<dbReference type="CDD" id="cd16927">
    <property type="entry name" value="HATPase_Hsp90-like"/>
    <property type="match status" value="1"/>
</dbReference>
<dbReference type="FunFam" id="3.30.565.10:FF:000054">
    <property type="entry name" value="Heat shock protein 90"/>
    <property type="match status" value="1"/>
</dbReference>
<dbReference type="Gene3D" id="1.20.120.790">
    <property type="entry name" value="Heat shock protein 90, C-terminal domain"/>
    <property type="match status" value="1"/>
</dbReference>
<evidence type="ECO:0000256" key="7">
    <source>
        <dbReference type="SAM" id="SignalP"/>
    </source>
</evidence>
<dbReference type="Proteomes" id="UP000192257">
    <property type="component" value="Unassembled WGS sequence"/>
</dbReference>
<dbReference type="VEuPathDB" id="TriTrypDB:TM35_000091830"/>
<dbReference type="GeneID" id="39984202"/>
<feature type="binding site" evidence="5">
    <location>
        <position position="210"/>
    </location>
    <ligand>
        <name>ATP</name>
        <dbReference type="ChEBI" id="CHEBI:30616"/>
    </ligand>
</feature>
<evidence type="ECO:0000256" key="1">
    <source>
        <dbReference type="ARBA" id="ARBA00008239"/>
    </source>
</evidence>
<comment type="caution">
    <text evidence="8">The sequence shown here is derived from an EMBL/GenBank/DDBJ whole genome shotgun (WGS) entry which is preliminary data.</text>
</comment>
<evidence type="ECO:0000313" key="8">
    <source>
        <dbReference type="EMBL" id="ORC90133.1"/>
    </source>
</evidence>
<reference evidence="8 9" key="1">
    <citation type="submission" date="2017-03" db="EMBL/GenBank/DDBJ databases">
        <title>An alternative strategy for trypanosome survival in the mammalian bloodstream revealed through genome and transcriptome analysis of the ubiquitous bovine parasite Trypanosoma (Megatrypanum) theileri.</title>
        <authorList>
            <person name="Kelly S."/>
            <person name="Ivens A."/>
            <person name="Mott A."/>
            <person name="O'Neill E."/>
            <person name="Emms D."/>
            <person name="Macleod O."/>
            <person name="Voorheis P."/>
            <person name="Matthews J."/>
            <person name="Matthews K."/>
            <person name="Carrington M."/>
        </authorList>
    </citation>
    <scope>NUCLEOTIDE SEQUENCE [LARGE SCALE GENOMIC DNA]</scope>
    <source>
        <strain evidence="8">Edinburgh</strain>
    </source>
</reference>
<dbReference type="InterPro" id="IPR001404">
    <property type="entry name" value="Hsp90_fam"/>
</dbReference>
<comment type="similarity">
    <text evidence="1">Belongs to the heat shock protein 90 family.</text>
</comment>
<dbReference type="Pfam" id="PF13589">
    <property type="entry name" value="HATPase_c_3"/>
    <property type="match status" value="1"/>
</dbReference>
<keyword evidence="4" id="KW-0143">Chaperone</keyword>
<keyword evidence="3 5" id="KW-0067">ATP-binding</keyword>
<dbReference type="SUPFAM" id="SSF110942">
    <property type="entry name" value="HSP90 C-terminal domain"/>
    <property type="match status" value="1"/>
</dbReference>
<feature type="chain" id="PRO_5012800768" evidence="7">
    <location>
        <begin position="23"/>
        <end position="774"/>
    </location>
</feature>
<accession>A0A1X0P079</accession>
<dbReference type="EMBL" id="NBCO01000009">
    <property type="protein sequence ID" value="ORC90133.1"/>
    <property type="molecule type" value="Genomic_DNA"/>
</dbReference>
<dbReference type="FunFam" id="3.40.50.11260:FF:000005">
    <property type="entry name" value="Heat shock protein 90"/>
    <property type="match status" value="1"/>
</dbReference>
<feature type="binding site" evidence="5">
    <location>
        <begin position="137"/>
        <end position="138"/>
    </location>
    <ligand>
        <name>ATP</name>
        <dbReference type="ChEBI" id="CHEBI:30616"/>
    </ligand>
</feature>
<evidence type="ECO:0000256" key="2">
    <source>
        <dbReference type="ARBA" id="ARBA00022741"/>
    </source>
</evidence>
<evidence type="ECO:0000313" key="9">
    <source>
        <dbReference type="Proteomes" id="UP000192257"/>
    </source>
</evidence>
<dbReference type="Pfam" id="PF00183">
    <property type="entry name" value="HSP90"/>
    <property type="match status" value="1"/>
</dbReference>
<dbReference type="Gene3D" id="3.30.230.80">
    <property type="match status" value="1"/>
</dbReference>
<feature type="binding site" evidence="5">
    <location>
        <position position="71"/>
    </location>
    <ligand>
        <name>ATP</name>
        <dbReference type="ChEBI" id="CHEBI:30616"/>
    </ligand>
</feature>
<dbReference type="InterPro" id="IPR037196">
    <property type="entry name" value="HSP90_C"/>
</dbReference>
<dbReference type="HAMAP" id="MF_00505">
    <property type="entry name" value="HSP90"/>
    <property type="match status" value="1"/>
</dbReference>
<feature type="binding site" evidence="5">
    <location>
        <position position="67"/>
    </location>
    <ligand>
        <name>ATP</name>
        <dbReference type="ChEBI" id="CHEBI:30616"/>
    </ligand>
</feature>
<feature type="binding site" evidence="5">
    <location>
        <position position="122"/>
    </location>
    <ligand>
        <name>ATP</name>
        <dbReference type="ChEBI" id="CHEBI:30616"/>
    </ligand>
</feature>
<dbReference type="InterPro" id="IPR036890">
    <property type="entry name" value="HATPase_C_sf"/>
</dbReference>
<evidence type="ECO:0000256" key="5">
    <source>
        <dbReference type="PIRSR" id="PIRSR002583-1"/>
    </source>
</evidence>
<dbReference type="PANTHER" id="PTHR11528">
    <property type="entry name" value="HEAT SHOCK PROTEIN 90 FAMILY MEMBER"/>
    <property type="match status" value="1"/>
</dbReference>
<dbReference type="SUPFAM" id="SSF55874">
    <property type="entry name" value="ATPase domain of HSP90 chaperone/DNA topoisomerase II/histidine kinase"/>
    <property type="match status" value="1"/>
</dbReference>
<dbReference type="RefSeq" id="XP_028884199.1">
    <property type="nucleotide sequence ID" value="XM_029024422.1"/>
</dbReference>
<dbReference type="PIRSF" id="PIRSF002583">
    <property type="entry name" value="Hsp90"/>
    <property type="match status" value="1"/>
</dbReference>
<keyword evidence="9" id="KW-1185">Reference proteome</keyword>
<dbReference type="AlphaFoldDB" id="A0A1X0P079"/>
<dbReference type="InterPro" id="IPR020568">
    <property type="entry name" value="Ribosomal_Su5_D2-typ_SF"/>
</dbReference>
<evidence type="ECO:0000256" key="4">
    <source>
        <dbReference type="ARBA" id="ARBA00023186"/>
    </source>
</evidence>